<dbReference type="Pfam" id="PF01130">
    <property type="entry name" value="CD36"/>
    <property type="match status" value="2"/>
</dbReference>
<comment type="similarity">
    <text evidence="2">Belongs to the CD36 family.</text>
</comment>
<organism evidence="7 8">
    <name type="scientific">Meloidogyne javanica</name>
    <name type="common">Root-knot nematode worm</name>
    <dbReference type="NCBI Taxonomy" id="6303"/>
    <lineage>
        <taxon>Eukaryota</taxon>
        <taxon>Metazoa</taxon>
        <taxon>Ecdysozoa</taxon>
        <taxon>Nematoda</taxon>
        <taxon>Chromadorea</taxon>
        <taxon>Rhabditida</taxon>
        <taxon>Tylenchina</taxon>
        <taxon>Tylenchomorpha</taxon>
        <taxon>Tylenchoidea</taxon>
        <taxon>Meloidogynidae</taxon>
        <taxon>Meloidogyninae</taxon>
        <taxon>Meloidogyne</taxon>
        <taxon>Meloidogyne incognita group</taxon>
    </lineage>
</organism>
<comment type="subcellular location">
    <subcellularLocation>
        <location evidence="1">Membrane</location>
    </subcellularLocation>
</comment>
<sequence>MIEFNIRQTSNLDTGTILLDKWSNPQYFYRSNMYTFSVKNPDEVTKGSIPNVTKLGPYVFDQTQKRRIHSRGNGSVIYETFQYYKFNPAIAALLVQTPFLEVEVGELIFDGYADPFIDQVCSLPFVNFVCEQILELPDRIGLFYKKNGTSTGVFEVEDGHKDNGESLGRIITWNNGTSLVNY</sequence>
<dbReference type="GO" id="GO:0005737">
    <property type="term" value="C:cytoplasm"/>
    <property type="evidence" value="ECO:0007669"/>
    <property type="project" value="TreeGrafter"/>
</dbReference>
<dbReference type="GO" id="GO:0005044">
    <property type="term" value="F:scavenger receptor activity"/>
    <property type="evidence" value="ECO:0007669"/>
    <property type="project" value="TreeGrafter"/>
</dbReference>
<dbReference type="WBParaSite" id="scaffold2207_cov151.g4450">
    <property type="protein sequence ID" value="scaffold2207_cov151.g4450"/>
    <property type="gene ID" value="scaffold2207_cov151.g4450"/>
</dbReference>
<evidence type="ECO:0000256" key="3">
    <source>
        <dbReference type="ARBA" id="ARBA00022692"/>
    </source>
</evidence>
<dbReference type="AlphaFoldDB" id="A0A915M166"/>
<evidence type="ECO:0000313" key="8">
    <source>
        <dbReference type="WBParaSite" id="scaffold2207_cov151.g4450"/>
    </source>
</evidence>
<name>A0A915M166_MELJA</name>
<evidence type="ECO:0000256" key="5">
    <source>
        <dbReference type="ARBA" id="ARBA00023136"/>
    </source>
</evidence>
<keyword evidence="7" id="KW-1185">Reference proteome</keyword>
<keyword evidence="5" id="KW-0472">Membrane</keyword>
<accession>A0A915M166</accession>
<evidence type="ECO:0000256" key="4">
    <source>
        <dbReference type="ARBA" id="ARBA00022989"/>
    </source>
</evidence>
<keyword evidence="3" id="KW-0812">Transmembrane</keyword>
<reference evidence="8" key="1">
    <citation type="submission" date="2022-11" db="UniProtKB">
        <authorList>
            <consortium name="WormBaseParasite"/>
        </authorList>
    </citation>
    <scope>IDENTIFICATION</scope>
</reference>
<dbReference type="PANTHER" id="PTHR11923">
    <property type="entry name" value="SCAVENGER RECEPTOR CLASS B TYPE-1 SR-B1"/>
    <property type="match status" value="1"/>
</dbReference>
<proteinExistence type="inferred from homology"/>
<protein>
    <submittedName>
        <fullName evidence="8">Uncharacterized protein</fullName>
    </submittedName>
</protein>
<dbReference type="InterPro" id="IPR002159">
    <property type="entry name" value="CD36_fam"/>
</dbReference>
<evidence type="ECO:0000256" key="2">
    <source>
        <dbReference type="ARBA" id="ARBA00010532"/>
    </source>
</evidence>
<dbReference type="Proteomes" id="UP000887561">
    <property type="component" value="Unplaced"/>
</dbReference>
<evidence type="ECO:0000256" key="1">
    <source>
        <dbReference type="ARBA" id="ARBA00004370"/>
    </source>
</evidence>
<keyword evidence="6" id="KW-0325">Glycoprotein</keyword>
<dbReference type="GO" id="GO:0016020">
    <property type="term" value="C:membrane"/>
    <property type="evidence" value="ECO:0007669"/>
    <property type="project" value="UniProtKB-SubCell"/>
</dbReference>
<evidence type="ECO:0000256" key="6">
    <source>
        <dbReference type="ARBA" id="ARBA00023180"/>
    </source>
</evidence>
<dbReference type="PANTHER" id="PTHR11923:SF103">
    <property type="entry name" value="SCAVENGER RECEPTOR (CD36 FAMILY) RELATED"/>
    <property type="match status" value="1"/>
</dbReference>
<keyword evidence="4" id="KW-1133">Transmembrane helix</keyword>
<evidence type="ECO:0000313" key="7">
    <source>
        <dbReference type="Proteomes" id="UP000887561"/>
    </source>
</evidence>